<keyword evidence="1" id="KW-0805">Transcription regulation</keyword>
<accession>A0A418Y8K9</accession>
<dbReference type="GO" id="GO:0006355">
    <property type="term" value="P:regulation of DNA-templated transcription"/>
    <property type="evidence" value="ECO:0007669"/>
    <property type="project" value="InterPro"/>
</dbReference>
<dbReference type="Pfam" id="PF02311">
    <property type="entry name" value="AraC_binding"/>
    <property type="match status" value="1"/>
</dbReference>
<gene>
    <name evidence="5" type="ORF">D1Z90_21145</name>
</gene>
<keyword evidence="6" id="KW-1185">Reference proteome</keyword>
<comment type="caution">
    <text evidence="5">The sequence shown here is derived from an EMBL/GenBank/DDBJ whole genome shotgun (WGS) entry which is preliminary data.</text>
</comment>
<dbReference type="AlphaFoldDB" id="A0A418Y8K9"/>
<protein>
    <submittedName>
        <fullName evidence="5">AraC family transcriptional regulator</fullName>
    </submittedName>
</protein>
<sequence length="172" mass="18594">HAHAEYVVGAVTRGAESLNVEGRPHHAPAGSVLLLNPDQPHENASIGDETLEYHVLYIAPALVEAAGLVEPGGGPLRFETPVSADPRLFQTVCEAHLSLRGRDDPAEQGEALARLLAAIGRQTGRLRDEGRPARDERIARTKRFIDAHYAEEFGLADLTAVAGMSAFHLLRR</sequence>
<dbReference type="InterPro" id="IPR003313">
    <property type="entry name" value="AraC-bd"/>
</dbReference>
<feature type="non-terminal residue" evidence="5">
    <location>
        <position position="1"/>
    </location>
</feature>
<dbReference type="EMBL" id="QZCH01000182">
    <property type="protein sequence ID" value="RJG34611.1"/>
    <property type="molecule type" value="Genomic_DNA"/>
</dbReference>
<reference evidence="5 6" key="2">
    <citation type="submission" date="2019-01" db="EMBL/GenBank/DDBJ databases">
        <title>Motilimonas pumilus sp. nov., isolated from the gut of sea cucumber (Apostichopus japonicus).</title>
        <authorList>
            <person name="Wang F.-Q."/>
            <person name="Ren L.-H."/>
            <person name="Lin Y.-W."/>
            <person name="Sun G.-H."/>
            <person name="Du Z.-J."/>
            <person name="Zhao J.-X."/>
            <person name="Liu X.-J."/>
            <person name="Liu L.-J."/>
        </authorList>
    </citation>
    <scope>NUCLEOTIDE SEQUENCE [LARGE SCALE GENOMIC DNA]</scope>
    <source>
        <strain evidence="5 6">PLHSC7-2</strain>
    </source>
</reference>
<evidence type="ECO:0000313" key="5">
    <source>
        <dbReference type="EMBL" id="RJG34611.1"/>
    </source>
</evidence>
<dbReference type="PANTHER" id="PTHR46796">
    <property type="entry name" value="HTH-TYPE TRANSCRIPTIONAL ACTIVATOR RHAS-RELATED"/>
    <property type="match status" value="1"/>
</dbReference>
<dbReference type="SUPFAM" id="SSF51215">
    <property type="entry name" value="Regulatory protein AraC"/>
    <property type="match status" value="1"/>
</dbReference>
<reference evidence="5 6" key="1">
    <citation type="submission" date="2018-09" db="EMBL/GenBank/DDBJ databases">
        <authorList>
            <person name="Wang F."/>
        </authorList>
    </citation>
    <scope>NUCLEOTIDE SEQUENCE [LARGE SCALE GENOMIC DNA]</scope>
    <source>
        <strain evidence="5 6">PLHSC7-2</strain>
    </source>
</reference>
<evidence type="ECO:0000256" key="3">
    <source>
        <dbReference type="ARBA" id="ARBA00023163"/>
    </source>
</evidence>
<evidence type="ECO:0000259" key="4">
    <source>
        <dbReference type="Pfam" id="PF02311"/>
    </source>
</evidence>
<dbReference type="InterPro" id="IPR037923">
    <property type="entry name" value="HTH-like"/>
</dbReference>
<dbReference type="InterPro" id="IPR050204">
    <property type="entry name" value="AraC_XylS_family_regulators"/>
</dbReference>
<evidence type="ECO:0000256" key="1">
    <source>
        <dbReference type="ARBA" id="ARBA00023015"/>
    </source>
</evidence>
<proteinExistence type="predicted"/>
<feature type="non-terminal residue" evidence="5">
    <location>
        <position position="172"/>
    </location>
</feature>
<dbReference type="RefSeq" id="WP_147378845.1">
    <property type="nucleotide sequence ID" value="NZ_QZCH01000182.1"/>
</dbReference>
<dbReference type="GO" id="GO:0003677">
    <property type="term" value="F:DNA binding"/>
    <property type="evidence" value="ECO:0007669"/>
    <property type="project" value="UniProtKB-KW"/>
</dbReference>
<organism evidence="5 6">
    <name type="scientific">Motilimonas pumila</name>
    <dbReference type="NCBI Taxonomy" id="2303987"/>
    <lineage>
        <taxon>Bacteria</taxon>
        <taxon>Pseudomonadati</taxon>
        <taxon>Pseudomonadota</taxon>
        <taxon>Gammaproteobacteria</taxon>
        <taxon>Alteromonadales</taxon>
        <taxon>Alteromonadales genera incertae sedis</taxon>
        <taxon>Motilimonas</taxon>
    </lineage>
</organism>
<feature type="domain" description="AraC-type arabinose-binding/dimerisation" evidence="4">
    <location>
        <begin position="1"/>
        <end position="116"/>
    </location>
</feature>
<dbReference type="Proteomes" id="UP000283255">
    <property type="component" value="Unassembled WGS sequence"/>
</dbReference>
<dbReference type="PANTHER" id="PTHR46796:SF2">
    <property type="entry name" value="TRANSCRIPTIONAL REGULATORY PROTEIN"/>
    <property type="match status" value="1"/>
</dbReference>
<keyword evidence="3" id="KW-0804">Transcription</keyword>
<evidence type="ECO:0000313" key="6">
    <source>
        <dbReference type="Proteomes" id="UP000283255"/>
    </source>
</evidence>
<evidence type="ECO:0000256" key="2">
    <source>
        <dbReference type="ARBA" id="ARBA00023125"/>
    </source>
</evidence>
<keyword evidence="2" id="KW-0238">DNA-binding</keyword>
<name>A0A418Y8K9_9GAMM</name>